<dbReference type="EMBL" id="NBNE01018298">
    <property type="protein sequence ID" value="OWY92335.1"/>
    <property type="molecule type" value="Genomic_DNA"/>
</dbReference>
<organism evidence="1 2">
    <name type="scientific">Phytophthora megakarya</name>
    <dbReference type="NCBI Taxonomy" id="4795"/>
    <lineage>
        <taxon>Eukaryota</taxon>
        <taxon>Sar</taxon>
        <taxon>Stramenopiles</taxon>
        <taxon>Oomycota</taxon>
        <taxon>Peronosporomycetes</taxon>
        <taxon>Peronosporales</taxon>
        <taxon>Peronosporaceae</taxon>
        <taxon>Phytophthora</taxon>
    </lineage>
</organism>
<keyword evidence="2" id="KW-1185">Reference proteome</keyword>
<dbReference type="AlphaFoldDB" id="A0A225UH23"/>
<feature type="non-terminal residue" evidence="1">
    <location>
        <position position="1"/>
    </location>
</feature>
<proteinExistence type="predicted"/>
<evidence type="ECO:0000313" key="1">
    <source>
        <dbReference type="EMBL" id="OWY92335.1"/>
    </source>
</evidence>
<reference evidence="2" key="1">
    <citation type="submission" date="2017-03" db="EMBL/GenBank/DDBJ databases">
        <title>Phytopthora megakarya and P. palmivora, two closely related causual agents of cacao black pod achieved similar genome size and gene model numbers by different mechanisms.</title>
        <authorList>
            <person name="Ali S."/>
            <person name="Shao J."/>
            <person name="Larry D.J."/>
            <person name="Kronmiller B."/>
            <person name="Shen D."/>
            <person name="Strem M.D."/>
            <person name="Melnick R.L."/>
            <person name="Guiltinan M.J."/>
            <person name="Tyler B.M."/>
            <person name="Meinhardt L.W."/>
            <person name="Bailey B.A."/>
        </authorList>
    </citation>
    <scope>NUCLEOTIDE SEQUENCE [LARGE SCALE GENOMIC DNA]</scope>
    <source>
        <strain evidence="2">zdho120</strain>
    </source>
</reference>
<gene>
    <name evidence="1" type="ORF">PHMEG_00038713</name>
</gene>
<dbReference type="OrthoDB" id="128916at2759"/>
<protein>
    <submittedName>
        <fullName evidence="1">Uncharacterized protein</fullName>
    </submittedName>
</protein>
<accession>A0A225UH23</accession>
<dbReference type="Proteomes" id="UP000198211">
    <property type="component" value="Unassembled WGS sequence"/>
</dbReference>
<name>A0A225UH23_9STRA</name>
<evidence type="ECO:0000313" key="2">
    <source>
        <dbReference type="Proteomes" id="UP000198211"/>
    </source>
</evidence>
<comment type="caution">
    <text evidence="1">The sequence shown here is derived from an EMBL/GenBank/DDBJ whole genome shotgun (WGS) entry which is preliminary data.</text>
</comment>
<sequence>LSELVSESRQMVQNWAMKAPETELVPLLSCERTVQLQCKDGCVQRAALGKVQSTRFYPSFSCVHAIGASVKEGKALDTLYDAKTLSISHFQSTYTSPFRPWPTDVTLTNEQIIQVPPIQSEPPQTVKARPNTRTETQAQAQEIQKVQLENRQTVIREQGQMLR</sequence>